<gene>
    <name evidence="1" type="ORF">AWB98_28010</name>
</gene>
<keyword evidence="2" id="KW-1185">Reference proteome</keyword>
<proteinExistence type="predicted"/>
<accession>A0ABX3UZ92</accession>
<dbReference type="Proteomes" id="UP000193811">
    <property type="component" value="Unassembled WGS sequence"/>
</dbReference>
<protein>
    <recommendedName>
        <fullName evidence="3">Transcriptional regulator</fullName>
    </recommendedName>
</protein>
<evidence type="ECO:0008006" key="3">
    <source>
        <dbReference type="Google" id="ProtNLM"/>
    </source>
</evidence>
<name>A0ABX3UZ92_9MYCO</name>
<reference evidence="1 2" key="1">
    <citation type="submission" date="2016-01" db="EMBL/GenBank/DDBJ databases">
        <title>The new phylogeny of the genus Mycobacterium.</title>
        <authorList>
            <person name="Tarcisio F."/>
            <person name="Conor M."/>
            <person name="Antonella G."/>
            <person name="Elisabetta G."/>
            <person name="Giulia F.S."/>
            <person name="Sara T."/>
            <person name="Anna F."/>
            <person name="Clotilde B."/>
            <person name="Roberto B."/>
            <person name="Veronica D.S."/>
            <person name="Fabio R."/>
            <person name="Monica P."/>
            <person name="Olivier J."/>
            <person name="Enrico T."/>
            <person name="Nicola S."/>
        </authorList>
    </citation>
    <scope>NUCLEOTIDE SEQUENCE [LARGE SCALE GENOMIC DNA]</scope>
    <source>
        <strain evidence="1 2">CCUG 50187</strain>
    </source>
</reference>
<evidence type="ECO:0000313" key="2">
    <source>
        <dbReference type="Proteomes" id="UP000193811"/>
    </source>
</evidence>
<evidence type="ECO:0000313" key="1">
    <source>
        <dbReference type="EMBL" id="ORV20342.1"/>
    </source>
</evidence>
<organism evidence="1 2">
    <name type="scientific">Mycolicibacterium conceptionense</name>
    <dbReference type="NCBI Taxonomy" id="451644"/>
    <lineage>
        <taxon>Bacteria</taxon>
        <taxon>Bacillati</taxon>
        <taxon>Actinomycetota</taxon>
        <taxon>Actinomycetes</taxon>
        <taxon>Mycobacteriales</taxon>
        <taxon>Mycobacteriaceae</taxon>
        <taxon>Mycolicibacterium</taxon>
    </lineage>
</organism>
<dbReference type="EMBL" id="LQOP01000035">
    <property type="protein sequence ID" value="ORV20342.1"/>
    <property type="molecule type" value="Genomic_DNA"/>
</dbReference>
<sequence>MSERLPDRTAHLTLRQRTEVIIGEVWAAISSPPSMAALEILSCTRRTRAAAINPELAAI</sequence>
<dbReference type="RefSeq" id="WP_019346049.1">
    <property type="nucleotide sequence ID" value="NZ_JAYXBU010000023.1"/>
</dbReference>
<comment type="caution">
    <text evidence="1">The sequence shown here is derived from an EMBL/GenBank/DDBJ whole genome shotgun (WGS) entry which is preliminary data.</text>
</comment>